<dbReference type="InterPro" id="IPR018060">
    <property type="entry name" value="HTH_AraC"/>
</dbReference>
<gene>
    <name evidence="4" type="ORF">FNA46_13155</name>
</gene>
<comment type="caution">
    <text evidence="4">The sequence shown here is derived from an EMBL/GenBank/DDBJ whole genome shotgun (WGS) entry which is preliminary data.</text>
</comment>
<keyword evidence="2" id="KW-0804">Transcription</keyword>
<organism evidence="4 5">
    <name type="scientific">Rhizobium straminoryzae</name>
    <dbReference type="NCBI Taxonomy" id="1387186"/>
    <lineage>
        <taxon>Bacteria</taxon>
        <taxon>Pseudomonadati</taxon>
        <taxon>Pseudomonadota</taxon>
        <taxon>Alphaproteobacteria</taxon>
        <taxon>Hyphomicrobiales</taxon>
        <taxon>Rhizobiaceae</taxon>
        <taxon>Rhizobium/Agrobacterium group</taxon>
        <taxon>Rhizobium</taxon>
    </lineage>
</organism>
<dbReference type="CDD" id="cd03137">
    <property type="entry name" value="GATase1_AraC_1"/>
    <property type="match status" value="1"/>
</dbReference>
<dbReference type="Gene3D" id="3.40.50.880">
    <property type="match status" value="1"/>
</dbReference>
<dbReference type="SUPFAM" id="SSF52317">
    <property type="entry name" value="Class I glutamine amidotransferase-like"/>
    <property type="match status" value="1"/>
</dbReference>
<dbReference type="InterPro" id="IPR029062">
    <property type="entry name" value="Class_I_gatase-like"/>
</dbReference>
<dbReference type="AlphaFoldDB" id="A0A549T8V7"/>
<dbReference type="PANTHER" id="PTHR43130:SF3">
    <property type="entry name" value="HTH-TYPE TRANSCRIPTIONAL REGULATOR RV1931C"/>
    <property type="match status" value="1"/>
</dbReference>
<evidence type="ECO:0000256" key="1">
    <source>
        <dbReference type="ARBA" id="ARBA00023015"/>
    </source>
</evidence>
<dbReference type="EMBL" id="VJMG01000033">
    <property type="protein sequence ID" value="TRL38285.1"/>
    <property type="molecule type" value="Genomic_DNA"/>
</dbReference>
<dbReference type="RefSeq" id="WP_143125665.1">
    <property type="nucleotide sequence ID" value="NZ_VJMG01000033.1"/>
</dbReference>
<dbReference type="Pfam" id="PF01965">
    <property type="entry name" value="DJ-1_PfpI"/>
    <property type="match status" value="1"/>
</dbReference>
<dbReference type="GO" id="GO:0003700">
    <property type="term" value="F:DNA-binding transcription factor activity"/>
    <property type="evidence" value="ECO:0007669"/>
    <property type="project" value="InterPro"/>
</dbReference>
<name>A0A549T8V7_9HYPH</name>
<dbReference type="SMART" id="SM00342">
    <property type="entry name" value="HTH_ARAC"/>
    <property type="match status" value="1"/>
</dbReference>
<dbReference type="PROSITE" id="PS01124">
    <property type="entry name" value="HTH_ARAC_FAMILY_2"/>
    <property type="match status" value="1"/>
</dbReference>
<evidence type="ECO:0000256" key="2">
    <source>
        <dbReference type="ARBA" id="ARBA00023163"/>
    </source>
</evidence>
<dbReference type="PANTHER" id="PTHR43130">
    <property type="entry name" value="ARAC-FAMILY TRANSCRIPTIONAL REGULATOR"/>
    <property type="match status" value="1"/>
</dbReference>
<proteinExistence type="predicted"/>
<dbReference type="Proteomes" id="UP000316801">
    <property type="component" value="Unassembled WGS sequence"/>
</dbReference>
<reference evidence="4 5" key="1">
    <citation type="submission" date="2019-07" db="EMBL/GenBank/DDBJ databases">
        <title>Ln-dependent methylotrophs.</title>
        <authorList>
            <person name="Tani A."/>
        </authorList>
    </citation>
    <scope>NUCLEOTIDE SEQUENCE [LARGE SCALE GENOMIC DNA]</scope>
    <source>
        <strain evidence="4 5">SM12</strain>
    </source>
</reference>
<keyword evidence="1" id="KW-0805">Transcription regulation</keyword>
<protein>
    <submittedName>
        <fullName evidence="4">Helix-turn-helix domain-containing protein</fullName>
    </submittedName>
</protein>
<sequence length="332" mass="36158">MTTPGTARTVPVIMVVPPHSLLLDIAGPMEVLRYANQHQDALTFALHYVSPKPSQVTSIGLALSGLEPLPDELPDNALLVVSGATSAVPDPQETAAERAELARWMRRVVRPDTRIASICSGALLVAEAGLMEGRACTTHADCIADLRRLAPTATVLENRLYVDDGRILSSAGISTGIDLMLHIVAEMTSAPVALAAARKMVIYLRRNGSDPQISPWLSGRNHVHPAIHAVQDAIMADPAADWSVARLAGLGHLSERHLSRLFREHTGLSLIDYVNLMRVTLARDIIRQSRLDLENVAARTGFASARHLRRIWRKHYDQPPSLAREHVGRSSA</sequence>
<dbReference type="GO" id="GO:0043565">
    <property type="term" value="F:sequence-specific DNA binding"/>
    <property type="evidence" value="ECO:0007669"/>
    <property type="project" value="InterPro"/>
</dbReference>
<dbReference type="InterPro" id="IPR009057">
    <property type="entry name" value="Homeodomain-like_sf"/>
</dbReference>
<evidence type="ECO:0000259" key="3">
    <source>
        <dbReference type="PROSITE" id="PS01124"/>
    </source>
</evidence>
<accession>A0A549T8V7</accession>
<dbReference type="Gene3D" id="1.10.10.60">
    <property type="entry name" value="Homeodomain-like"/>
    <property type="match status" value="1"/>
</dbReference>
<feature type="domain" description="HTH araC/xylS-type" evidence="3">
    <location>
        <begin position="228"/>
        <end position="326"/>
    </location>
</feature>
<evidence type="ECO:0000313" key="5">
    <source>
        <dbReference type="Proteomes" id="UP000316801"/>
    </source>
</evidence>
<dbReference type="InterPro" id="IPR002818">
    <property type="entry name" value="DJ-1/PfpI"/>
</dbReference>
<evidence type="ECO:0000313" key="4">
    <source>
        <dbReference type="EMBL" id="TRL38285.1"/>
    </source>
</evidence>
<dbReference type="InterPro" id="IPR052158">
    <property type="entry name" value="INH-QAR"/>
</dbReference>
<dbReference type="Pfam" id="PF12833">
    <property type="entry name" value="HTH_18"/>
    <property type="match status" value="1"/>
</dbReference>
<keyword evidence="5" id="KW-1185">Reference proteome</keyword>
<dbReference type="SUPFAM" id="SSF46689">
    <property type="entry name" value="Homeodomain-like"/>
    <property type="match status" value="2"/>
</dbReference>